<dbReference type="PROSITE" id="PS50172">
    <property type="entry name" value="BRCT"/>
    <property type="match status" value="1"/>
</dbReference>
<dbReference type="InterPro" id="IPR012340">
    <property type="entry name" value="NA-bd_OB-fold"/>
</dbReference>
<dbReference type="Gene3D" id="1.10.287.610">
    <property type="entry name" value="Helix hairpin bin"/>
    <property type="match status" value="1"/>
</dbReference>
<dbReference type="SUPFAM" id="SSF47781">
    <property type="entry name" value="RuvA domain 2-like"/>
    <property type="match status" value="1"/>
</dbReference>
<keyword evidence="7 11" id="KW-0460">Magnesium</keyword>
<keyword evidence="2 11" id="KW-0436">Ligase</keyword>
<evidence type="ECO:0000256" key="3">
    <source>
        <dbReference type="ARBA" id="ARBA00022705"/>
    </source>
</evidence>
<feature type="binding site" evidence="11">
    <location>
        <position position="404"/>
    </location>
    <ligand>
        <name>Zn(2+)</name>
        <dbReference type="ChEBI" id="CHEBI:29105"/>
    </ligand>
</feature>
<dbReference type="GO" id="GO:0046872">
    <property type="term" value="F:metal ion binding"/>
    <property type="evidence" value="ECO:0007669"/>
    <property type="project" value="UniProtKB-KW"/>
</dbReference>
<dbReference type="GO" id="GO:0003911">
    <property type="term" value="F:DNA ligase (NAD+) activity"/>
    <property type="evidence" value="ECO:0007669"/>
    <property type="project" value="UniProtKB-UniRule"/>
</dbReference>
<keyword evidence="14" id="KW-1185">Reference proteome</keyword>
<dbReference type="Pfam" id="PF14520">
    <property type="entry name" value="HHH_5"/>
    <property type="match status" value="1"/>
</dbReference>
<dbReference type="PIRSF" id="PIRSF001604">
    <property type="entry name" value="LigA"/>
    <property type="match status" value="1"/>
</dbReference>
<feature type="binding site" evidence="11">
    <location>
        <position position="285"/>
    </location>
    <ligand>
        <name>NAD(+)</name>
        <dbReference type="ChEBI" id="CHEBI:57540"/>
    </ligand>
</feature>
<evidence type="ECO:0000256" key="11">
    <source>
        <dbReference type="HAMAP-Rule" id="MF_01588"/>
    </source>
</evidence>
<dbReference type="SUPFAM" id="SSF52113">
    <property type="entry name" value="BRCT domain"/>
    <property type="match status" value="1"/>
</dbReference>
<keyword evidence="8 11" id="KW-0520">NAD</keyword>
<feature type="domain" description="BRCT" evidence="12">
    <location>
        <begin position="567"/>
        <end position="646"/>
    </location>
</feature>
<dbReference type="eggNOG" id="COG0272">
    <property type="taxonomic scope" value="Bacteria"/>
</dbReference>
<dbReference type="STRING" id="906968.Trebr_1211"/>
<feature type="binding site" evidence="11">
    <location>
        <begin position="32"/>
        <end position="36"/>
    </location>
    <ligand>
        <name>NAD(+)</name>
        <dbReference type="ChEBI" id="CHEBI:57540"/>
    </ligand>
</feature>
<dbReference type="InterPro" id="IPR013840">
    <property type="entry name" value="DNAligase_N"/>
</dbReference>
<dbReference type="Gene3D" id="2.40.50.140">
    <property type="entry name" value="Nucleic acid-binding proteins"/>
    <property type="match status" value="1"/>
</dbReference>
<comment type="cofactor">
    <cofactor evidence="11">
        <name>Mg(2+)</name>
        <dbReference type="ChEBI" id="CHEBI:18420"/>
    </cofactor>
    <cofactor evidence="11">
        <name>Mn(2+)</name>
        <dbReference type="ChEBI" id="CHEBI:29035"/>
    </cofactor>
</comment>
<dbReference type="EC" id="6.5.1.2" evidence="11"/>
<dbReference type="PROSITE" id="PS01055">
    <property type="entry name" value="DNA_LIGASE_N1"/>
    <property type="match status" value="1"/>
</dbReference>
<evidence type="ECO:0000313" key="13">
    <source>
        <dbReference type="EMBL" id="AEE16639.1"/>
    </source>
</evidence>
<evidence type="ECO:0000256" key="8">
    <source>
        <dbReference type="ARBA" id="ARBA00023027"/>
    </source>
</evidence>
<dbReference type="Pfam" id="PF01653">
    <property type="entry name" value="DNA_ligase_aden"/>
    <property type="match status" value="1"/>
</dbReference>
<feature type="binding site" evidence="11">
    <location>
        <begin position="73"/>
        <end position="74"/>
    </location>
    <ligand>
        <name>NAD(+)</name>
        <dbReference type="ChEBI" id="CHEBI:57540"/>
    </ligand>
</feature>
<organism evidence="13 14">
    <name type="scientific">Treponema brennaborense (strain DSM 12168 / CIP 105900 / DD5/3)</name>
    <dbReference type="NCBI Taxonomy" id="906968"/>
    <lineage>
        <taxon>Bacteria</taxon>
        <taxon>Pseudomonadati</taxon>
        <taxon>Spirochaetota</taxon>
        <taxon>Spirochaetia</taxon>
        <taxon>Spirochaetales</taxon>
        <taxon>Treponemataceae</taxon>
        <taxon>Treponema</taxon>
    </lineage>
</organism>
<dbReference type="Gene3D" id="3.40.50.10190">
    <property type="entry name" value="BRCT domain"/>
    <property type="match status" value="1"/>
</dbReference>
<comment type="catalytic activity">
    <reaction evidence="10 11">
        <text>NAD(+) + (deoxyribonucleotide)n-3'-hydroxyl + 5'-phospho-(deoxyribonucleotide)m = (deoxyribonucleotide)n+m + AMP + beta-nicotinamide D-nucleotide.</text>
        <dbReference type="EC" id="6.5.1.2"/>
    </reaction>
</comment>
<dbReference type="InterPro" id="IPR036420">
    <property type="entry name" value="BRCT_dom_sf"/>
</dbReference>
<keyword evidence="3 11" id="KW-0235">DNA replication</keyword>
<feature type="binding site" evidence="11">
    <location>
        <position position="399"/>
    </location>
    <ligand>
        <name>Zn(2+)</name>
        <dbReference type="ChEBI" id="CHEBI:29105"/>
    </ligand>
</feature>
<keyword evidence="6 11" id="KW-0862">Zinc</keyword>
<dbReference type="Proteomes" id="UP000006546">
    <property type="component" value="Chromosome"/>
</dbReference>
<evidence type="ECO:0000256" key="10">
    <source>
        <dbReference type="ARBA" id="ARBA00034005"/>
    </source>
</evidence>
<sequence>MDLFEASRVQELAALIEKYQDSYYNGEAEISDAEFDALWDELKQLDPAHPVLHRIGSDSGNFLKASHRMPMGSQEKAADPEEFLAWAEKHPYDEYLVEYKLDGASLELQYDNGVFAKAVTRGNGAVGDDITVNARKMGGVKLRLTRDSSPCPYTGSIRGEVVMDHDVHRTHFPDKANCRNAANGLMRRKDGEGCEYLHVVCYDALFSDHQFADEQDKIAWLSACGFQTVPLEICKTAQEVIDYRAKVMESRAELPYDIDGLVVKERRIDPEDAARARPDRQIAFKFSLEEAVSVVREIEWSESGATYTPIAVFDPVELAGTTVKRASLVNPNTMRALGVRLGSHIVVTKRGEIIPKIESVVPQSDSAEDSPDESATCAVPSECGTCRTALVDEGTRLYCPNKACPKRILHRLEKWITVLDIRDLGTTLIRALFDSGRVRSVSDLYTLTVQELTPYFLAEESLAKEKKSLGAEKVYKSLQSRRKISLAAFVAGFDIEGIGETLVEKLVASHPDMDTLEKLLGAAEAEIALVNGFGDITAQALVQGLAENAAEMRSLVDSGTIELEAVVSSGKLSGRSFCFTGELSVKRSEAEQAVKALGGTTKSSVVKGLSYLVTNDTESGSSKNKKAAGLGIPVIDEAAFWELVHG</sequence>
<proteinExistence type="inferred from homology"/>
<evidence type="ECO:0000256" key="9">
    <source>
        <dbReference type="ARBA" id="ARBA00023204"/>
    </source>
</evidence>
<accession>F4LLH5</accession>
<dbReference type="GO" id="GO:0006260">
    <property type="term" value="P:DNA replication"/>
    <property type="evidence" value="ECO:0007669"/>
    <property type="project" value="UniProtKB-KW"/>
</dbReference>
<feature type="binding site" evidence="11">
    <location>
        <position position="160"/>
    </location>
    <ligand>
        <name>NAD(+)</name>
        <dbReference type="ChEBI" id="CHEBI:57540"/>
    </ligand>
</feature>
<keyword evidence="4 11" id="KW-0479">Metal-binding</keyword>
<protein>
    <recommendedName>
        <fullName evidence="11">DNA ligase</fullName>
        <ecNumber evidence="11">6.5.1.2</ecNumber>
    </recommendedName>
    <alternativeName>
        <fullName evidence="11">Polydeoxyribonucleotide synthase [NAD(+)]</fullName>
    </alternativeName>
</protein>
<reference evidence="14" key="1">
    <citation type="submission" date="2011-04" db="EMBL/GenBank/DDBJ databases">
        <title>The complete genome of Treponema brennaborense DSM 12168.</title>
        <authorList>
            <person name="Lucas S."/>
            <person name="Han J."/>
            <person name="Lapidus A."/>
            <person name="Bruce D."/>
            <person name="Goodwin L."/>
            <person name="Pitluck S."/>
            <person name="Peters L."/>
            <person name="Kyrpides N."/>
            <person name="Mavromatis K."/>
            <person name="Ivanova N."/>
            <person name="Mikhailova N."/>
            <person name="Pagani I."/>
            <person name="Teshima H."/>
            <person name="Detter J.C."/>
            <person name="Tapia R."/>
            <person name="Han C."/>
            <person name="Land M."/>
            <person name="Hauser L."/>
            <person name="Markowitz V."/>
            <person name="Cheng J.-F."/>
            <person name="Hugenholtz P."/>
            <person name="Woyke T."/>
            <person name="Wu D."/>
            <person name="Gronow S."/>
            <person name="Wellnitz S."/>
            <person name="Brambilla E."/>
            <person name="Klenk H.-P."/>
            <person name="Eisen J.A."/>
        </authorList>
    </citation>
    <scope>NUCLEOTIDE SEQUENCE [LARGE SCALE GENOMIC DNA]</scope>
    <source>
        <strain evidence="14">DSM 12168 / CIP 105900 / DD5/3</strain>
    </source>
</reference>
<dbReference type="CDD" id="cd17748">
    <property type="entry name" value="BRCT_DNA_ligase_like"/>
    <property type="match status" value="1"/>
</dbReference>
<dbReference type="EMBL" id="CP002696">
    <property type="protein sequence ID" value="AEE16639.1"/>
    <property type="molecule type" value="Genomic_DNA"/>
</dbReference>
<dbReference type="AlphaFoldDB" id="F4LLH5"/>
<dbReference type="InterPro" id="IPR001357">
    <property type="entry name" value="BRCT_dom"/>
</dbReference>
<evidence type="ECO:0000256" key="1">
    <source>
        <dbReference type="ARBA" id="ARBA00004067"/>
    </source>
</evidence>
<dbReference type="Pfam" id="PF03120">
    <property type="entry name" value="OB_DNA_ligase"/>
    <property type="match status" value="1"/>
</dbReference>
<evidence type="ECO:0000256" key="5">
    <source>
        <dbReference type="ARBA" id="ARBA00022763"/>
    </source>
</evidence>
<dbReference type="InterPro" id="IPR004150">
    <property type="entry name" value="NAD_DNA_ligase_OB"/>
</dbReference>
<dbReference type="HAMAP" id="MF_01588">
    <property type="entry name" value="DNA_ligase_A"/>
    <property type="match status" value="1"/>
</dbReference>
<dbReference type="Gene3D" id="1.10.150.20">
    <property type="entry name" value="5' to 3' exonuclease, C-terminal subdomain"/>
    <property type="match status" value="2"/>
</dbReference>
<dbReference type="RefSeq" id="WP_013758346.1">
    <property type="nucleotide sequence ID" value="NC_015500.1"/>
</dbReference>
<keyword evidence="11" id="KW-0464">Manganese</keyword>
<dbReference type="SMART" id="SM00292">
    <property type="entry name" value="BRCT"/>
    <property type="match status" value="1"/>
</dbReference>
<dbReference type="InterPro" id="IPR010994">
    <property type="entry name" value="RuvA_2-like"/>
</dbReference>
<keyword evidence="9 11" id="KW-0234">DNA repair</keyword>
<dbReference type="NCBIfam" id="TIGR00575">
    <property type="entry name" value="dnlj"/>
    <property type="match status" value="1"/>
</dbReference>
<feature type="binding site" evidence="11">
    <location>
        <position position="121"/>
    </location>
    <ligand>
        <name>NAD(+)</name>
        <dbReference type="ChEBI" id="CHEBI:57540"/>
    </ligand>
</feature>
<keyword evidence="5 11" id="KW-0227">DNA damage</keyword>
<dbReference type="NCBIfam" id="NF005932">
    <property type="entry name" value="PRK07956.1"/>
    <property type="match status" value="1"/>
</dbReference>
<dbReference type="InterPro" id="IPR001679">
    <property type="entry name" value="DNA_ligase"/>
</dbReference>
<dbReference type="InterPro" id="IPR018239">
    <property type="entry name" value="DNA_ligase_AS"/>
</dbReference>
<feature type="binding site" evidence="11">
    <location>
        <position position="98"/>
    </location>
    <ligand>
        <name>NAD(+)</name>
        <dbReference type="ChEBI" id="CHEBI:57540"/>
    </ligand>
</feature>
<feature type="active site" description="N6-AMP-lysine intermediate" evidence="11">
    <location>
        <position position="100"/>
    </location>
</feature>
<dbReference type="SUPFAM" id="SSF56091">
    <property type="entry name" value="DNA ligase/mRNA capping enzyme, catalytic domain"/>
    <property type="match status" value="1"/>
</dbReference>
<evidence type="ECO:0000256" key="2">
    <source>
        <dbReference type="ARBA" id="ARBA00022598"/>
    </source>
</evidence>
<feature type="binding site" evidence="11">
    <location>
        <position position="264"/>
    </location>
    <ligand>
        <name>NAD(+)</name>
        <dbReference type="ChEBI" id="CHEBI:57540"/>
    </ligand>
</feature>
<dbReference type="InterPro" id="IPR013839">
    <property type="entry name" value="DNAligase_adenylation"/>
</dbReference>
<comment type="similarity">
    <text evidence="11">Belongs to the NAD-dependent DNA ligase family. LigA subfamily.</text>
</comment>
<evidence type="ECO:0000259" key="12">
    <source>
        <dbReference type="PROSITE" id="PS50172"/>
    </source>
</evidence>
<dbReference type="SUPFAM" id="SSF50249">
    <property type="entry name" value="Nucleic acid-binding proteins"/>
    <property type="match status" value="1"/>
</dbReference>
<comment type="function">
    <text evidence="1 11">DNA ligase that catalyzes the formation of phosphodiester linkages between 5'-phosphoryl and 3'-hydroxyl groups in double-stranded DNA using NAD as a coenzyme and as the energy source for the reaction. It is essential for DNA replication and repair of damaged DNA.</text>
</comment>
<feature type="binding site" evidence="11">
    <location>
        <position position="386"/>
    </location>
    <ligand>
        <name>Zn(2+)</name>
        <dbReference type="ChEBI" id="CHEBI:29105"/>
    </ligand>
</feature>
<feature type="binding site" evidence="11">
    <location>
        <position position="383"/>
    </location>
    <ligand>
        <name>Zn(2+)</name>
        <dbReference type="ChEBI" id="CHEBI:29105"/>
    </ligand>
</feature>
<dbReference type="SMART" id="SM00532">
    <property type="entry name" value="LIGANc"/>
    <property type="match status" value="1"/>
</dbReference>
<evidence type="ECO:0000313" key="14">
    <source>
        <dbReference type="Proteomes" id="UP000006546"/>
    </source>
</evidence>
<dbReference type="Pfam" id="PF00533">
    <property type="entry name" value="BRCT"/>
    <property type="match status" value="1"/>
</dbReference>
<name>F4LLH5_TREBD</name>
<evidence type="ECO:0000256" key="6">
    <source>
        <dbReference type="ARBA" id="ARBA00022833"/>
    </source>
</evidence>
<dbReference type="HOGENOM" id="CLU_007764_2_3_12"/>
<dbReference type="KEGG" id="tbe:Trebr_1211"/>
<evidence type="ECO:0000256" key="7">
    <source>
        <dbReference type="ARBA" id="ARBA00022842"/>
    </source>
</evidence>
<dbReference type="Gene3D" id="3.30.470.30">
    <property type="entry name" value="DNA ligase/mRNA capping enzyme"/>
    <property type="match status" value="1"/>
</dbReference>
<dbReference type="GO" id="GO:0006281">
    <property type="term" value="P:DNA repair"/>
    <property type="evidence" value="ECO:0007669"/>
    <property type="project" value="UniProtKB-KW"/>
</dbReference>
<evidence type="ECO:0000256" key="4">
    <source>
        <dbReference type="ARBA" id="ARBA00022723"/>
    </source>
</evidence>
<gene>
    <name evidence="11" type="primary">ligA</name>
    <name evidence="13" type="ordered locus">Trebr_1211</name>
</gene>